<accession>A0A6D2JPG1</accession>
<dbReference type="OrthoDB" id="1929062at2759"/>
<reference evidence="2" key="1">
    <citation type="submission" date="2020-01" db="EMBL/GenBank/DDBJ databases">
        <authorList>
            <person name="Mishra B."/>
        </authorList>
    </citation>
    <scope>NUCLEOTIDE SEQUENCE [LARGE SCALE GENOMIC DNA]</scope>
</reference>
<dbReference type="InterPro" id="IPR001810">
    <property type="entry name" value="F-box_dom"/>
</dbReference>
<dbReference type="PANTHER" id="PTHR38926:SF42">
    <property type="entry name" value="F-BOX DOMAIN-CONTAINING PROTEIN"/>
    <property type="match status" value="1"/>
</dbReference>
<dbReference type="PANTHER" id="PTHR38926">
    <property type="entry name" value="F-BOX DOMAIN CONTAINING PROTEIN, EXPRESSED"/>
    <property type="match status" value="1"/>
</dbReference>
<dbReference type="SUPFAM" id="SSF52047">
    <property type="entry name" value="RNI-like"/>
    <property type="match status" value="1"/>
</dbReference>
<protein>
    <recommendedName>
        <fullName evidence="1">F-box domain-containing protein</fullName>
    </recommendedName>
</protein>
<gene>
    <name evidence="2" type="ORF">MERR_LOCUS25747</name>
</gene>
<dbReference type="InterPro" id="IPR036047">
    <property type="entry name" value="F-box-like_dom_sf"/>
</dbReference>
<dbReference type="Proteomes" id="UP000467841">
    <property type="component" value="Unassembled WGS sequence"/>
</dbReference>
<organism evidence="2 3">
    <name type="scientific">Microthlaspi erraticum</name>
    <dbReference type="NCBI Taxonomy" id="1685480"/>
    <lineage>
        <taxon>Eukaryota</taxon>
        <taxon>Viridiplantae</taxon>
        <taxon>Streptophyta</taxon>
        <taxon>Embryophyta</taxon>
        <taxon>Tracheophyta</taxon>
        <taxon>Spermatophyta</taxon>
        <taxon>Magnoliopsida</taxon>
        <taxon>eudicotyledons</taxon>
        <taxon>Gunneridae</taxon>
        <taxon>Pentapetalae</taxon>
        <taxon>rosids</taxon>
        <taxon>malvids</taxon>
        <taxon>Brassicales</taxon>
        <taxon>Brassicaceae</taxon>
        <taxon>Coluteocarpeae</taxon>
        <taxon>Microthlaspi</taxon>
    </lineage>
</organism>
<sequence length="338" mass="39173">MESQEGIGDAPRWEDMNKDILSNIFKKLSVVDVIMGASRVCINWFLASHNKTIWSTIKLNDLDSILLDNHYVPHMQDNDREKHRYHLRKILIEINKFGPIVPTNFFFNVYSYLVEEDLAIISNGIPNIRKLALPMWKTLNLNSIQEAFSKWKNLQTLTMAPLISLGDTLSLELQAIGDNCRYLTNIKFLYRLDKDLASMIVCNFPSLERLSFRSSYACVDAAISLINGLPNLKIFNLSHCIFTQSNKIRNKIDDNRVSVQPNGVVGKTFRVLGMKPEEELVQTGTKKLVRFMVCASDCTICQDVWEHFGLYNPDRQTLESRYFREEQWKTDEIKEFEF</sequence>
<proteinExistence type="predicted"/>
<comment type="caution">
    <text evidence="2">The sequence shown here is derived from an EMBL/GenBank/DDBJ whole genome shotgun (WGS) entry which is preliminary data.</text>
</comment>
<dbReference type="Pfam" id="PF00646">
    <property type="entry name" value="F-box"/>
    <property type="match status" value="1"/>
</dbReference>
<evidence type="ECO:0000259" key="1">
    <source>
        <dbReference type="Pfam" id="PF00646"/>
    </source>
</evidence>
<dbReference type="SUPFAM" id="SSF81383">
    <property type="entry name" value="F-box domain"/>
    <property type="match status" value="1"/>
</dbReference>
<dbReference type="InterPro" id="IPR032675">
    <property type="entry name" value="LRR_dom_sf"/>
</dbReference>
<name>A0A6D2JPG1_9BRAS</name>
<evidence type="ECO:0000313" key="3">
    <source>
        <dbReference type="Proteomes" id="UP000467841"/>
    </source>
</evidence>
<dbReference type="EMBL" id="CACVBM020001196">
    <property type="protein sequence ID" value="CAA7038512.1"/>
    <property type="molecule type" value="Genomic_DNA"/>
</dbReference>
<keyword evidence="3" id="KW-1185">Reference proteome</keyword>
<evidence type="ECO:0000313" key="2">
    <source>
        <dbReference type="EMBL" id="CAA7038512.1"/>
    </source>
</evidence>
<feature type="domain" description="F-box" evidence="1">
    <location>
        <begin position="13"/>
        <end position="54"/>
    </location>
</feature>
<dbReference type="AlphaFoldDB" id="A0A6D2JPG1"/>
<dbReference type="Gene3D" id="1.20.1280.50">
    <property type="match status" value="1"/>
</dbReference>
<dbReference type="Gene3D" id="3.80.10.10">
    <property type="entry name" value="Ribonuclease Inhibitor"/>
    <property type="match status" value="1"/>
</dbReference>